<evidence type="ECO:0000259" key="1">
    <source>
        <dbReference type="Pfam" id="PF22936"/>
    </source>
</evidence>
<feature type="domain" description="Retrovirus-related Pol polyprotein from transposon TNT 1-94-like beta-barrel" evidence="1">
    <location>
        <begin position="1"/>
        <end position="63"/>
    </location>
</feature>
<organism evidence="2 3">
    <name type="scientific">Schizopora paradoxa</name>
    <dbReference type="NCBI Taxonomy" id="27342"/>
    <lineage>
        <taxon>Eukaryota</taxon>
        <taxon>Fungi</taxon>
        <taxon>Dikarya</taxon>
        <taxon>Basidiomycota</taxon>
        <taxon>Agaricomycotina</taxon>
        <taxon>Agaricomycetes</taxon>
        <taxon>Hymenochaetales</taxon>
        <taxon>Schizoporaceae</taxon>
        <taxon>Schizopora</taxon>
    </lineage>
</organism>
<feature type="non-terminal residue" evidence="2">
    <location>
        <position position="1"/>
    </location>
</feature>
<dbReference type="OrthoDB" id="3246330at2759"/>
<name>A0A0H2RGS2_9AGAM</name>
<protein>
    <recommendedName>
        <fullName evidence="1">Retrovirus-related Pol polyprotein from transposon TNT 1-94-like beta-barrel domain-containing protein</fullName>
    </recommendedName>
</protein>
<evidence type="ECO:0000313" key="2">
    <source>
        <dbReference type="EMBL" id="KLO04106.1"/>
    </source>
</evidence>
<reference evidence="2 3" key="1">
    <citation type="submission" date="2015-04" db="EMBL/GenBank/DDBJ databases">
        <title>Complete genome sequence of Schizopora paradoxa KUC8140, a cosmopolitan wood degrader in East Asia.</title>
        <authorList>
            <consortium name="DOE Joint Genome Institute"/>
            <person name="Min B."/>
            <person name="Park H."/>
            <person name="Jang Y."/>
            <person name="Kim J.-J."/>
            <person name="Kim K.H."/>
            <person name="Pangilinan J."/>
            <person name="Lipzen A."/>
            <person name="Riley R."/>
            <person name="Grigoriev I.V."/>
            <person name="Spatafora J.W."/>
            <person name="Choi I.-G."/>
        </authorList>
    </citation>
    <scope>NUCLEOTIDE SEQUENCE [LARGE SCALE GENOMIC DNA]</scope>
    <source>
        <strain evidence="2 3">KUC8140</strain>
    </source>
</reference>
<dbReference type="AlphaFoldDB" id="A0A0H2RGS2"/>
<proteinExistence type="predicted"/>
<sequence>HWFRTYTPNKTPIRLADSSIIYSAGVGDVEFEPVRRNGKPGRRLVFQRVLHVPDLRSNLFSVLFL</sequence>
<dbReference type="EMBL" id="KQ086706">
    <property type="protein sequence ID" value="KLO04106.1"/>
    <property type="molecule type" value="Genomic_DNA"/>
</dbReference>
<feature type="non-terminal residue" evidence="2">
    <location>
        <position position="65"/>
    </location>
</feature>
<dbReference type="Proteomes" id="UP000053477">
    <property type="component" value="Unassembled WGS sequence"/>
</dbReference>
<dbReference type="InterPro" id="IPR054722">
    <property type="entry name" value="PolX-like_BBD"/>
</dbReference>
<dbReference type="Pfam" id="PF22936">
    <property type="entry name" value="Pol_BBD"/>
    <property type="match status" value="1"/>
</dbReference>
<gene>
    <name evidence="2" type="ORF">SCHPADRAFT_793008</name>
</gene>
<accession>A0A0H2RGS2</accession>
<evidence type="ECO:0000313" key="3">
    <source>
        <dbReference type="Proteomes" id="UP000053477"/>
    </source>
</evidence>
<dbReference type="InParanoid" id="A0A0H2RGS2"/>
<keyword evidence="3" id="KW-1185">Reference proteome</keyword>
<dbReference type="STRING" id="27342.A0A0H2RGS2"/>